<dbReference type="PANTHER" id="PTHR30346">
    <property type="entry name" value="TRANSCRIPTIONAL DUAL REGULATOR HCAR-RELATED"/>
    <property type="match status" value="1"/>
</dbReference>
<evidence type="ECO:0000313" key="6">
    <source>
        <dbReference type="EMBL" id="KEZ79155.1"/>
    </source>
</evidence>
<keyword evidence="7" id="KW-1185">Reference proteome</keyword>
<reference evidence="6 7" key="1">
    <citation type="submission" date="2013-03" db="EMBL/GenBank/DDBJ databases">
        <title>Salinisphaera hydrothermalis C41B8 Genome Sequencing.</title>
        <authorList>
            <person name="Li C."/>
            <person name="Lai Q."/>
            <person name="Shao Z."/>
        </authorList>
    </citation>
    <scope>NUCLEOTIDE SEQUENCE [LARGE SCALE GENOMIC DNA]</scope>
    <source>
        <strain evidence="6 7">C41B8</strain>
    </source>
</reference>
<proteinExistence type="inferred from homology"/>
<evidence type="ECO:0000256" key="1">
    <source>
        <dbReference type="ARBA" id="ARBA00009437"/>
    </source>
</evidence>
<dbReference type="eggNOG" id="COG0583">
    <property type="taxonomic scope" value="Bacteria"/>
</dbReference>
<dbReference type="InterPro" id="IPR036388">
    <property type="entry name" value="WH-like_DNA-bd_sf"/>
</dbReference>
<comment type="caution">
    <text evidence="6">The sequence shown here is derived from an EMBL/GenBank/DDBJ whole genome shotgun (WGS) entry which is preliminary data.</text>
</comment>
<dbReference type="Proteomes" id="UP000028302">
    <property type="component" value="Unassembled WGS sequence"/>
</dbReference>
<protein>
    <submittedName>
        <fullName evidence="6">LysR family transcriptional regulator</fullName>
    </submittedName>
</protein>
<gene>
    <name evidence="6" type="ORF">C41B8_00360</name>
</gene>
<evidence type="ECO:0000256" key="2">
    <source>
        <dbReference type="ARBA" id="ARBA00023015"/>
    </source>
</evidence>
<dbReference type="AlphaFoldDB" id="A0A084IR21"/>
<dbReference type="CDD" id="cd08414">
    <property type="entry name" value="PBP2_LTTR_aromatics_like"/>
    <property type="match status" value="1"/>
</dbReference>
<evidence type="ECO:0000259" key="5">
    <source>
        <dbReference type="PROSITE" id="PS50931"/>
    </source>
</evidence>
<dbReference type="GO" id="GO:0032993">
    <property type="term" value="C:protein-DNA complex"/>
    <property type="evidence" value="ECO:0007669"/>
    <property type="project" value="TreeGrafter"/>
</dbReference>
<feature type="domain" description="HTH lysR-type" evidence="5">
    <location>
        <begin position="1"/>
        <end position="58"/>
    </location>
</feature>
<dbReference type="Pfam" id="PF03466">
    <property type="entry name" value="LysR_substrate"/>
    <property type="match status" value="1"/>
</dbReference>
<dbReference type="SUPFAM" id="SSF53850">
    <property type="entry name" value="Periplasmic binding protein-like II"/>
    <property type="match status" value="1"/>
</dbReference>
<dbReference type="PATRIC" id="fig|1304275.5.peg.68"/>
<dbReference type="PANTHER" id="PTHR30346:SF17">
    <property type="entry name" value="LYSR FAMILY TRANSCRIPTIONAL REGULATOR"/>
    <property type="match status" value="1"/>
</dbReference>
<dbReference type="STRING" id="1304275.C41B8_00360"/>
<sequence length="298" mass="32277">MDFRQLRYFVALAETLHFGRAAARLHITQPPLSRQIAALEETLSVQLVARHSRHVELTPAGADFYAHAVRLLADFERAGDSARATAAGAAGELRLGFAMYAAFSLLPRLVRGFSDDHPRITLGLEEILPRDIEQALVEQRIDIGIGMPIGRPGRLEYRPLAREPLCAVLPATHPLAGQATVDVARLADEPFVTLPRTTAPALHDAVLTCCAAHGFVPRIRLETHLQQTIVTLVAEGLGVGLVPASLARLRMDGAVFAAIDQSPPIEQGLYWRRGDDNPCLAAFIESAQTRATSNAAPD</sequence>
<dbReference type="InterPro" id="IPR000847">
    <property type="entry name" value="LysR_HTH_N"/>
</dbReference>
<dbReference type="GO" id="GO:0003677">
    <property type="term" value="F:DNA binding"/>
    <property type="evidence" value="ECO:0007669"/>
    <property type="project" value="UniProtKB-KW"/>
</dbReference>
<dbReference type="InterPro" id="IPR036390">
    <property type="entry name" value="WH_DNA-bd_sf"/>
</dbReference>
<dbReference type="InterPro" id="IPR005119">
    <property type="entry name" value="LysR_subst-bd"/>
</dbReference>
<dbReference type="Gene3D" id="3.40.190.10">
    <property type="entry name" value="Periplasmic binding protein-like II"/>
    <property type="match status" value="2"/>
</dbReference>
<keyword evidence="3" id="KW-0238">DNA-binding</keyword>
<dbReference type="FunFam" id="1.10.10.10:FF:000001">
    <property type="entry name" value="LysR family transcriptional regulator"/>
    <property type="match status" value="1"/>
</dbReference>
<dbReference type="SUPFAM" id="SSF46785">
    <property type="entry name" value="Winged helix' DNA-binding domain"/>
    <property type="match status" value="1"/>
</dbReference>
<evidence type="ECO:0000313" key="7">
    <source>
        <dbReference type="Proteomes" id="UP000028302"/>
    </source>
</evidence>
<keyword evidence="2" id="KW-0805">Transcription regulation</keyword>
<dbReference type="RefSeq" id="WP_198024979.1">
    <property type="nucleotide sequence ID" value="NZ_APNK01000001.1"/>
</dbReference>
<evidence type="ECO:0000256" key="3">
    <source>
        <dbReference type="ARBA" id="ARBA00023125"/>
    </source>
</evidence>
<keyword evidence="4" id="KW-0804">Transcription</keyword>
<dbReference type="EMBL" id="APNK01000001">
    <property type="protein sequence ID" value="KEZ79155.1"/>
    <property type="molecule type" value="Genomic_DNA"/>
</dbReference>
<accession>A0A084IR21</accession>
<evidence type="ECO:0000256" key="4">
    <source>
        <dbReference type="ARBA" id="ARBA00023163"/>
    </source>
</evidence>
<dbReference type="GO" id="GO:0003700">
    <property type="term" value="F:DNA-binding transcription factor activity"/>
    <property type="evidence" value="ECO:0007669"/>
    <property type="project" value="InterPro"/>
</dbReference>
<comment type="similarity">
    <text evidence="1">Belongs to the LysR transcriptional regulatory family.</text>
</comment>
<dbReference type="PRINTS" id="PR00039">
    <property type="entry name" value="HTHLYSR"/>
</dbReference>
<dbReference type="Gene3D" id="1.10.10.10">
    <property type="entry name" value="Winged helix-like DNA-binding domain superfamily/Winged helix DNA-binding domain"/>
    <property type="match status" value="1"/>
</dbReference>
<dbReference type="PROSITE" id="PS50931">
    <property type="entry name" value="HTH_LYSR"/>
    <property type="match status" value="1"/>
</dbReference>
<organism evidence="6 7">
    <name type="scientific">Salinisphaera hydrothermalis (strain C41B8)</name>
    <dbReference type="NCBI Taxonomy" id="1304275"/>
    <lineage>
        <taxon>Bacteria</taxon>
        <taxon>Pseudomonadati</taxon>
        <taxon>Pseudomonadota</taxon>
        <taxon>Gammaproteobacteria</taxon>
        <taxon>Salinisphaerales</taxon>
        <taxon>Salinisphaeraceae</taxon>
        <taxon>Salinisphaera</taxon>
    </lineage>
</organism>
<name>A0A084IR21_SALHC</name>
<dbReference type="Pfam" id="PF00126">
    <property type="entry name" value="HTH_1"/>
    <property type="match status" value="1"/>
</dbReference>